<dbReference type="PANTHER" id="PTHR31050:SF4">
    <property type="entry name" value="DUF1262 FAMILY PROTEIN (DUF1262)"/>
    <property type="match status" value="1"/>
</dbReference>
<organism evidence="1 2">
    <name type="scientific">Cicer arietinum</name>
    <name type="common">Chickpea</name>
    <name type="synonym">Garbanzo</name>
    <dbReference type="NCBI Taxonomy" id="3827"/>
    <lineage>
        <taxon>Eukaryota</taxon>
        <taxon>Viridiplantae</taxon>
        <taxon>Streptophyta</taxon>
        <taxon>Embryophyta</taxon>
        <taxon>Tracheophyta</taxon>
        <taxon>Spermatophyta</taxon>
        <taxon>Magnoliopsida</taxon>
        <taxon>eudicotyledons</taxon>
        <taxon>Gunneridae</taxon>
        <taxon>Pentapetalae</taxon>
        <taxon>rosids</taxon>
        <taxon>fabids</taxon>
        <taxon>Fabales</taxon>
        <taxon>Fabaceae</taxon>
        <taxon>Papilionoideae</taxon>
        <taxon>50 kb inversion clade</taxon>
        <taxon>NPAAA clade</taxon>
        <taxon>Hologalegina</taxon>
        <taxon>IRL clade</taxon>
        <taxon>Cicereae</taxon>
        <taxon>Cicer</taxon>
    </lineage>
</organism>
<dbReference type="RefSeq" id="XP_004507252.1">
    <property type="nucleotide sequence ID" value="XM_004507195.3"/>
</dbReference>
<dbReference type="KEGG" id="cam:101496571"/>
<reference evidence="2" key="2">
    <citation type="submission" date="2025-08" db="UniProtKB">
        <authorList>
            <consortium name="RefSeq"/>
        </authorList>
    </citation>
    <scope>IDENTIFICATION</scope>
    <source>
        <tissue evidence="2">Etiolated seedlings</tissue>
    </source>
</reference>
<dbReference type="InterPro" id="IPR010683">
    <property type="entry name" value="DUF1262"/>
</dbReference>
<dbReference type="STRING" id="3827.A0A1S2YN26"/>
<protein>
    <submittedName>
        <fullName evidence="2">Uncharacterized protein LOC101496571</fullName>
    </submittedName>
</protein>
<dbReference type="GeneID" id="101496571"/>
<keyword evidence="1" id="KW-1185">Reference proteome</keyword>
<dbReference type="AlphaFoldDB" id="A0A1S2YN26"/>
<dbReference type="PANTHER" id="PTHR31050">
    <property type="entry name" value="OS08G0413200 PROTEIN"/>
    <property type="match status" value="1"/>
</dbReference>
<reference evidence="1" key="1">
    <citation type="journal article" date="2013" name="Nat. Biotechnol.">
        <title>Draft genome sequence of chickpea (Cicer arietinum) provides a resource for trait improvement.</title>
        <authorList>
            <person name="Varshney R.K."/>
            <person name="Song C."/>
            <person name="Saxena R.K."/>
            <person name="Azam S."/>
            <person name="Yu S."/>
            <person name="Sharpe A.G."/>
            <person name="Cannon S."/>
            <person name="Baek J."/>
            <person name="Rosen B.D."/>
            <person name="Tar'an B."/>
            <person name="Millan T."/>
            <person name="Zhang X."/>
            <person name="Ramsay L.D."/>
            <person name="Iwata A."/>
            <person name="Wang Y."/>
            <person name="Nelson W."/>
            <person name="Farmer A.D."/>
            <person name="Gaur P.M."/>
            <person name="Soderlund C."/>
            <person name="Penmetsa R.V."/>
            <person name="Xu C."/>
            <person name="Bharti A.K."/>
            <person name="He W."/>
            <person name="Winter P."/>
            <person name="Zhao S."/>
            <person name="Hane J.K."/>
            <person name="Carrasquilla-Garcia N."/>
            <person name="Condie J.A."/>
            <person name="Upadhyaya H.D."/>
            <person name="Luo M.C."/>
            <person name="Thudi M."/>
            <person name="Gowda C.L."/>
            <person name="Singh N.P."/>
            <person name="Lichtenzveig J."/>
            <person name="Gali K.K."/>
            <person name="Rubio J."/>
            <person name="Nadarajan N."/>
            <person name="Dolezel J."/>
            <person name="Bansal K.C."/>
            <person name="Xu X."/>
            <person name="Edwards D."/>
            <person name="Zhang G."/>
            <person name="Kahl G."/>
            <person name="Gil J."/>
            <person name="Singh K.B."/>
            <person name="Datta S.K."/>
            <person name="Jackson S.A."/>
            <person name="Wang J."/>
            <person name="Cook D.R."/>
        </authorList>
    </citation>
    <scope>NUCLEOTIDE SEQUENCE [LARGE SCALE GENOMIC DNA]</scope>
    <source>
        <strain evidence="1">cv. CDC Frontier</strain>
    </source>
</reference>
<dbReference type="Pfam" id="PF06880">
    <property type="entry name" value="DUF1262"/>
    <property type="match status" value="1"/>
</dbReference>
<dbReference type="Proteomes" id="UP000087171">
    <property type="component" value="Chromosome Ca6"/>
</dbReference>
<name>A0A1S2YN26_CICAR</name>
<dbReference type="OrthoDB" id="1898393at2759"/>
<sequence length="400" mass="46564">MYVTRPLSMYRKSPSTLEIPPPDAPYSGYIVITDEEAEAEDTCCWRICRRKNVKKLPFPQDKVFSITHPSEYEQTSSVKVWFLPVPDHSLSTNRYYVIRAKGRHKGKVYKCSREGDIVSCCFNNILNDKSPKPFNLKDLYQIFKIQSHQSGGFFAKSITPDGIPPKFLRKKGWKVRISGSYRSCKLNEALGVDDPLREKLPSFNFPISRKHSPPLVVGKWYCPFIFVKENGRKVKQQMKKSMFYSMTLEQKWKEIYSCGRNENANENGNENENDVVTVNVFVEREVVLIGGMEASKNGRNDSNGFIWFRVYNPYNKRRVSVGLSSAIIENMRWLQEQGGWVYGNGKERVVTVKEEVTCEKQWNRFGCYVLVESFCLRTLDGKLVLRYDFRHTHKIKCKWE</sequence>
<dbReference type="PaxDb" id="3827-XP_004507252.1"/>
<dbReference type="eggNOG" id="ENOG502QYPD">
    <property type="taxonomic scope" value="Eukaryota"/>
</dbReference>
<evidence type="ECO:0000313" key="2">
    <source>
        <dbReference type="RefSeq" id="XP_004507252.1"/>
    </source>
</evidence>
<gene>
    <name evidence="2" type="primary">LOC101496571</name>
</gene>
<accession>A0A1S2YN26</accession>
<proteinExistence type="predicted"/>
<evidence type="ECO:0000313" key="1">
    <source>
        <dbReference type="Proteomes" id="UP000087171"/>
    </source>
</evidence>